<gene>
    <name evidence="4" type="ORF">CVLEPA_LOCUS24510</name>
</gene>
<keyword evidence="2" id="KW-0106">Calcium</keyword>
<accession>A0ABP0GJJ8</accession>
<dbReference type="InterPro" id="IPR018247">
    <property type="entry name" value="EF_Hand_1_Ca_BS"/>
</dbReference>
<evidence type="ECO:0000259" key="3">
    <source>
        <dbReference type="PROSITE" id="PS50222"/>
    </source>
</evidence>
<dbReference type="Proteomes" id="UP001642483">
    <property type="component" value="Unassembled WGS sequence"/>
</dbReference>
<evidence type="ECO:0000256" key="1">
    <source>
        <dbReference type="ARBA" id="ARBA00022737"/>
    </source>
</evidence>
<dbReference type="Pfam" id="PF13499">
    <property type="entry name" value="EF-hand_7"/>
    <property type="match status" value="1"/>
</dbReference>
<dbReference type="PANTHER" id="PTHR23048">
    <property type="entry name" value="MYOSIN LIGHT CHAIN 1, 3"/>
    <property type="match status" value="1"/>
</dbReference>
<dbReference type="PANTHER" id="PTHR23048:SF0">
    <property type="entry name" value="CALMODULIN LIKE 3"/>
    <property type="match status" value="1"/>
</dbReference>
<evidence type="ECO:0000313" key="4">
    <source>
        <dbReference type="EMBL" id="CAK8691750.1"/>
    </source>
</evidence>
<dbReference type="InterPro" id="IPR050230">
    <property type="entry name" value="CALM/Myosin/TropC-like"/>
</dbReference>
<proteinExistence type="predicted"/>
<dbReference type="EMBL" id="CAWYQH010000119">
    <property type="protein sequence ID" value="CAK8691750.1"/>
    <property type="molecule type" value="Genomic_DNA"/>
</dbReference>
<evidence type="ECO:0000256" key="2">
    <source>
        <dbReference type="ARBA" id="ARBA00022837"/>
    </source>
</evidence>
<dbReference type="CDD" id="cd00051">
    <property type="entry name" value="EFh"/>
    <property type="match status" value="1"/>
</dbReference>
<keyword evidence="1" id="KW-0677">Repeat</keyword>
<name>A0ABP0GJJ8_CLALP</name>
<comment type="caution">
    <text evidence="4">The sequence shown here is derived from an EMBL/GenBank/DDBJ whole genome shotgun (WGS) entry which is preliminary data.</text>
</comment>
<dbReference type="PROSITE" id="PS00018">
    <property type="entry name" value="EF_HAND_1"/>
    <property type="match status" value="1"/>
</dbReference>
<feature type="domain" description="EF-hand" evidence="3">
    <location>
        <begin position="119"/>
        <end position="153"/>
    </location>
</feature>
<dbReference type="PROSITE" id="PS50222">
    <property type="entry name" value="EF_HAND_2"/>
    <property type="match status" value="2"/>
</dbReference>
<dbReference type="SUPFAM" id="SSF47473">
    <property type="entry name" value="EF-hand"/>
    <property type="match status" value="1"/>
</dbReference>
<keyword evidence="5" id="KW-1185">Reference proteome</keyword>
<dbReference type="InterPro" id="IPR002048">
    <property type="entry name" value="EF_hand_dom"/>
</dbReference>
<protein>
    <recommendedName>
        <fullName evidence="3">EF-hand domain-containing protein</fullName>
    </recommendedName>
</protein>
<dbReference type="InterPro" id="IPR011992">
    <property type="entry name" value="EF-hand-dom_pair"/>
</dbReference>
<dbReference type="Gene3D" id="1.10.238.10">
    <property type="entry name" value="EF-hand"/>
    <property type="match status" value="2"/>
</dbReference>
<organism evidence="4 5">
    <name type="scientific">Clavelina lepadiformis</name>
    <name type="common">Light-bulb sea squirt</name>
    <name type="synonym">Ascidia lepadiformis</name>
    <dbReference type="NCBI Taxonomy" id="159417"/>
    <lineage>
        <taxon>Eukaryota</taxon>
        <taxon>Metazoa</taxon>
        <taxon>Chordata</taxon>
        <taxon>Tunicata</taxon>
        <taxon>Ascidiacea</taxon>
        <taxon>Aplousobranchia</taxon>
        <taxon>Clavelinidae</taxon>
        <taxon>Clavelina</taxon>
    </lineage>
</organism>
<feature type="domain" description="EF-hand" evidence="3">
    <location>
        <begin position="83"/>
        <end position="118"/>
    </location>
</feature>
<dbReference type="SMART" id="SM00054">
    <property type="entry name" value="EFh"/>
    <property type="match status" value="3"/>
</dbReference>
<sequence>MAEEKLSEEEQVAFRESFKKFAIDGSDVIKTDDMAGVLRASGQAPTETELEDFKKELDARDTGEVEYKDILELYSRIMKSTLEMDDELTNAFRVFDKNLDGFITAADLRRHMTTLGEKLTDEEVDEMIKDADTNGDGKINYNEFSFAIIHDNT</sequence>
<reference evidence="4 5" key="1">
    <citation type="submission" date="2024-02" db="EMBL/GenBank/DDBJ databases">
        <authorList>
            <person name="Daric V."/>
            <person name="Darras S."/>
        </authorList>
    </citation>
    <scope>NUCLEOTIDE SEQUENCE [LARGE SCALE GENOMIC DNA]</scope>
</reference>
<evidence type="ECO:0000313" key="5">
    <source>
        <dbReference type="Proteomes" id="UP001642483"/>
    </source>
</evidence>